<dbReference type="AlphaFoldDB" id="A0A0F9KKQ4"/>
<dbReference type="PANTHER" id="PTHR43649:SF12">
    <property type="entry name" value="DIACETYLCHITOBIOSE BINDING PROTEIN DASA"/>
    <property type="match status" value="1"/>
</dbReference>
<proteinExistence type="predicted"/>
<reference evidence="2" key="1">
    <citation type="journal article" date="2015" name="Nature">
        <title>Complex archaea that bridge the gap between prokaryotes and eukaryotes.</title>
        <authorList>
            <person name="Spang A."/>
            <person name="Saw J.H."/>
            <person name="Jorgensen S.L."/>
            <person name="Zaremba-Niedzwiedzka K."/>
            <person name="Martijn J."/>
            <person name="Lind A.E."/>
            <person name="van Eijk R."/>
            <person name="Schleper C."/>
            <person name="Guy L."/>
            <person name="Ettema T.J."/>
        </authorList>
    </citation>
    <scope>NUCLEOTIDE SEQUENCE</scope>
</reference>
<dbReference type="InterPro" id="IPR006059">
    <property type="entry name" value="SBP"/>
</dbReference>
<keyword evidence="1" id="KW-0472">Membrane</keyword>
<evidence type="ECO:0000256" key="1">
    <source>
        <dbReference type="SAM" id="Phobius"/>
    </source>
</evidence>
<evidence type="ECO:0000313" key="2">
    <source>
        <dbReference type="EMBL" id="KKM82719.1"/>
    </source>
</evidence>
<dbReference type="InterPro" id="IPR050490">
    <property type="entry name" value="Bact_solute-bd_prot1"/>
</dbReference>
<comment type="caution">
    <text evidence="2">The sequence shown here is derived from an EMBL/GenBank/DDBJ whole genome shotgun (WGS) entry which is preliminary data.</text>
</comment>
<dbReference type="EMBL" id="LAZR01007819">
    <property type="protein sequence ID" value="KKM82719.1"/>
    <property type="molecule type" value="Genomic_DNA"/>
</dbReference>
<sequence length="452" mass="51744">MSQRRKDKPGKALSWAIVGIAALGIAALCTQFKRAESSGKVRIRYTIWGDSPDTTKMFKDLVAEFERRHPRIDVEMLIVPWDAYHRKIFTMFAANSQLDVMRLSTAYFDQLLDRGAILHLDKFIERDKEEVDLDDFFDGTLDACRKDGHYYGLPMQAYPWGFYYNKNLFKEAGLDPPDRTWTWRGKFLDAAKRLTRIGPDGSKRYGCIMSTSLSNVMRMAISNGGNMFNEDNTRCVFNSAETRETVQFVYDLIVTHKVAPMPGEQNGLLLFTTGRAAMLPALRSLVPMFRAQLPFEWDVGPTPGWAGKPPRVMVSVGNPRVVSSRTRHPEEAWQFLKFLTGKEAARMLARSGRYCMARRSAAESEEFLKTTPPEHNQYFLDEPNLPIQNKVYRVSFPRYAKLLRIFNDNFHLLLQGELGDGPQAVEEFCRVVERKVNDLIAAEAKRKQAVQQ</sequence>
<dbReference type="CDD" id="cd13585">
    <property type="entry name" value="PBP2_TMBP_like"/>
    <property type="match status" value="1"/>
</dbReference>
<dbReference type="SUPFAM" id="SSF53850">
    <property type="entry name" value="Periplasmic binding protein-like II"/>
    <property type="match status" value="1"/>
</dbReference>
<organism evidence="2">
    <name type="scientific">marine sediment metagenome</name>
    <dbReference type="NCBI Taxonomy" id="412755"/>
    <lineage>
        <taxon>unclassified sequences</taxon>
        <taxon>metagenomes</taxon>
        <taxon>ecological metagenomes</taxon>
    </lineage>
</organism>
<protein>
    <recommendedName>
        <fullName evidence="3">Sugar ABC transporter substrate-binding protein</fullName>
    </recommendedName>
</protein>
<evidence type="ECO:0008006" key="3">
    <source>
        <dbReference type="Google" id="ProtNLM"/>
    </source>
</evidence>
<keyword evidence="1" id="KW-1133">Transmembrane helix</keyword>
<gene>
    <name evidence="2" type="ORF">LCGC14_1316700</name>
</gene>
<feature type="transmembrane region" description="Helical" evidence="1">
    <location>
        <begin position="12"/>
        <end position="28"/>
    </location>
</feature>
<dbReference type="Gene3D" id="3.40.190.10">
    <property type="entry name" value="Periplasmic binding protein-like II"/>
    <property type="match status" value="1"/>
</dbReference>
<accession>A0A0F9KKQ4</accession>
<dbReference type="Pfam" id="PF01547">
    <property type="entry name" value="SBP_bac_1"/>
    <property type="match status" value="1"/>
</dbReference>
<keyword evidence="1" id="KW-0812">Transmembrane</keyword>
<name>A0A0F9KKQ4_9ZZZZ</name>
<dbReference type="PANTHER" id="PTHR43649">
    <property type="entry name" value="ARABINOSE-BINDING PROTEIN-RELATED"/>
    <property type="match status" value="1"/>
</dbReference>